<protein>
    <submittedName>
        <fullName evidence="2">Haloacid dehalogenase-like hydrolase</fullName>
    </submittedName>
</protein>
<dbReference type="CDD" id="cd01427">
    <property type="entry name" value="HAD_like"/>
    <property type="match status" value="1"/>
</dbReference>
<evidence type="ECO:0000313" key="2">
    <source>
        <dbReference type="EMBL" id="TWT97742.1"/>
    </source>
</evidence>
<keyword evidence="3" id="KW-1185">Reference proteome</keyword>
<evidence type="ECO:0000313" key="3">
    <source>
        <dbReference type="Proteomes" id="UP000317421"/>
    </source>
</evidence>
<dbReference type="Pfam" id="PF12710">
    <property type="entry name" value="HAD"/>
    <property type="match status" value="1"/>
</dbReference>
<organism evidence="2 3">
    <name type="scientific">Botrimarina colliarenosi</name>
    <dbReference type="NCBI Taxonomy" id="2528001"/>
    <lineage>
        <taxon>Bacteria</taxon>
        <taxon>Pseudomonadati</taxon>
        <taxon>Planctomycetota</taxon>
        <taxon>Planctomycetia</taxon>
        <taxon>Pirellulales</taxon>
        <taxon>Lacipirellulaceae</taxon>
        <taxon>Botrimarina</taxon>
    </lineage>
</organism>
<dbReference type="GO" id="GO:0016787">
    <property type="term" value="F:hydrolase activity"/>
    <property type="evidence" value="ECO:0007669"/>
    <property type="project" value="UniProtKB-KW"/>
</dbReference>
<gene>
    <name evidence="2" type="ORF">Pla108_18940</name>
</gene>
<dbReference type="Gene3D" id="3.40.50.1000">
    <property type="entry name" value="HAD superfamily/HAD-like"/>
    <property type="match status" value="1"/>
</dbReference>
<proteinExistence type="predicted"/>
<dbReference type="InterPro" id="IPR023214">
    <property type="entry name" value="HAD_sf"/>
</dbReference>
<feature type="chain" id="PRO_5022774266" evidence="1">
    <location>
        <begin position="19"/>
        <end position="327"/>
    </location>
</feature>
<dbReference type="EMBL" id="SJPR01000002">
    <property type="protein sequence ID" value="TWT97742.1"/>
    <property type="molecule type" value="Genomic_DNA"/>
</dbReference>
<keyword evidence="1" id="KW-0732">Signal</keyword>
<evidence type="ECO:0000256" key="1">
    <source>
        <dbReference type="SAM" id="SignalP"/>
    </source>
</evidence>
<dbReference type="SUPFAM" id="SSF56784">
    <property type="entry name" value="HAD-like"/>
    <property type="match status" value="1"/>
</dbReference>
<name>A0A5C6ACG8_9BACT</name>
<dbReference type="AlphaFoldDB" id="A0A5C6ACG8"/>
<dbReference type="OrthoDB" id="9799365at2"/>
<dbReference type="Proteomes" id="UP000317421">
    <property type="component" value="Unassembled WGS sequence"/>
</dbReference>
<sequence length="327" mass="35997" precursor="true">MRILLIAALFSCSTTALAADPLPSWNDGDTKAAILDFVEAVTTEGGPGFVPIAERIATFDNDGCLWAEQPAYFQLAFSIDRVKALADDHPEWKTTEPFKSVLADDLKAVAGQGMKAVAQIAMVAHADMTADEFEASARDWLNTAVHPKLGRRYVDCVYQPQLELLSYLRANGFKTFIVSGGGIDFLRVFAEEAYGIPPEQVVGTSIKATYELRDGVPVIIKQPELDFVDDKAGKPVGIYQHIGRRPLLACGNSDGDLQMLQYTTIPRNEEDDTPRLGILLHHTDADREFAYDRESSVGRLDVALDEASSRGWIVIDMAQDWATIFPE</sequence>
<keyword evidence="2" id="KW-0378">Hydrolase</keyword>
<dbReference type="RefSeq" id="WP_146444651.1">
    <property type="nucleotide sequence ID" value="NZ_SJPR01000002.1"/>
</dbReference>
<feature type="signal peptide" evidence="1">
    <location>
        <begin position="1"/>
        <end position="18"/>
    </location>
</feature>
<accession>A0A5C6ACG8</accession>
<reference evidence="2 3" key="1">
    <citation type="submission" date="2019-02" db="EMBL/GenBank/DDBJ databases">
        <title>Deep-cultivation of Planctomycetes and their phenomic and genomic characterization uncovers novel biology.</title>
        <authorList>
            <person name="Wiegand S."/>
            <person name="Jogler M."/>
            <person name="Boedeker C."/>
            <person name="Pinto D."/>
            <person name="Vollmers J."/>
            <person name="Rivas-Marin E."/>
            <person name="Kohn T."/>
            <person name="Peeters S.H."/>
            <person name="Heuer A."/>
            <person name="Rast P."/>
            <person name="Oberbeckmann S."/>
            <person name="Bunk B."/>
            <person name="Jeske O."/>
            <person name="Meyerdierks A."/>
            <person name="Storesund J.E."/>
            <person name="Kallscheuer N."/>
            <person name="Luecker S."/>
            <person name="Lage O.M."/>
            <person name="Pohl T."/>
            <person name="Merkel B.J."/>
            <person name="Hornburger P."/>
            <person name="Mueller R.-W."/>
            <person name="Bruemmer F."/>
            <person name="Labrenz M."/>
            <person name="Spormann A.M."/>
            <person name="Op Den Camp H."/>
            <person name="Overmann J."/>
            <person name="Amann R."/>
            <person name="Jetten M.S.M."/>
            <person name="Mascher T."/>
            <person name="Medema M.H."/>
            <person name="Devos D.P."/>
            <person name="Kaster A.-K."/>
            <person name="Ovreas L."/>
            <person name="Rohde M."/>
            <person name="Galperin M.Y."/>
            <person name="Jogler C."/>
        </authorList>
    </citation>
    <scope>NUCLEOTIDE SEQUENCE [LARGE SCALE GENOMIC DNA]</scope>
    <source>
        <strain evidence="2 3">Pla108</strain>
    </source>
</reference>
<comment type="caution">
    <text evidence="2">The sequence shown here is derived from an EMBL/GenBank/DDBJ whole genome shotgun (WGS) entry which is preliminary data.</text>
</comment>
<dbReference type="InterPro" id="IPR036412">
    <property type="entry name" value="HAD-like_sf"/>
</dbReference>